<dbReference type="Proteomes" id="UP000749559">
    <property type="component" value="Unassembled WGS sequence"/>
</dbReference>
<dbReference type="InterPro" id="IPR035986">
    <property type="entry name" value="PKD_dom_sf"/>
</dbReference>
<organism evidence="1 2">
    <name type="scientific">Owenia fusiformis</name>
    <name type="common">Polychaete worm</name>
    <dbReference type="NCBI Taxonomy" id="6347"/>
    <lineage>
        <taxon>Eukaryota</taxon>
        <taxon>Metazoa</taxon>
        <taxon>Spiralia</taxon>
        <taxon>Lophotrochozoa</taxon>
        <taxon>Annelida</taxon>
        <taxon>Polychaeta</taxon>
        <taxon>Sedentaria</taxon>
        <taxon>Canalipalpata</taxon>
        <taxon>Sabellida</taxon>
        <taxon>Oweniida</taxon>
        <taxon>Oweniidae</taxon>
        <taxon>Owenia</taxon>
    </lineage>
</organism>
<gene>
    <name evidence="1" type="ORF">OFUS_LOCUS19478</name>
</gene>
<sequence>ISHLQYGQTVNVERQYNATLLGSSNVRVNCSNMISAMEVTTNVKMEEMVTGLEIVPSSFVVDRLDALTFNVSSATGSHMIMNVTYGDGISEIVNITNTKGGAQTSTIVHTFQTTGNFTTSVSGINTLSDVSYTLGKDIKVQNRVNGLEFKDIPSLLAIPPGYMEFEVVSTITDYPPTDVTCSLKIDEKQGPVKYAAVLSEG</sequence>
<evidence type="ECO:0000313" key="2">
    <source>
        <dbReference type="Proteomes" id="UP000749559"/>
    </source>
</evidence>
<comment type="caution">
    <text evidence="1">The sequence shown here is derived from an EMBL/GenBank/DDBJ whole genome shotgun (WGS) entry which is preliminary data.</text>
</comment>
<dbReference type="EMBL" id="CAIIXF020000009">
    <property type="protein sequence ID" value="CAH1794850.1"/>
    <property type="molecule type" value="Genomic_DNA"/>
</dbReference>
<feature type="non-terminal residue" evidence="1">
    <location>
        <position position="1"/>
    </location>
</feature>
<dbReference type="SUPFAM" id="SSF49299">
    <property type="entry name" value="PKD domain"/>
    <property type="match status" value="1"/>
</dbReference>
<name>A0A8J1XZX4_OWEFU</name>
<dbReference type="AlphaFoldDB" id="A0A8J1XZX4"/>
<protein>
    <submittedName>
        <fullName evidence="1">Uncharacterized protein</fullName>
    </submittedName>
</protein>
<reference evidence="1" key="1">
    <citation type="submission" date="2022-03" db="EMBL/GenBank/DDBJ databases">
        <authorList>
            <person name="Martin C."/>
        </authorList>
    </citation>
    <scope>NUCLEOTIDE SEQUENCE</scope>
</reference>
<accession>A0A8J1XZX4</accession>
<evidence type="ECO:0000313" key="1">
    <source>
        <dbReference type="EMBL" id="CAH1794850.1"/>
    </source>
</evidence>
<proteinExistence type="predicted"/>
<keyword evidence="2" id="KW-1185">Reference proteome</keyword>
<feature type="non-terminal residue" evidence="1">
    <location>
        <position position="201"/>
    </location>
</feature>